<dbReference type="Pfam" id="PF01709">
    <property type="entry name" value="Transcrip_reg"/>
    <property type="match status" value="1"/>
</dbReference>
<evidence type="ECO:0000313" key="4">
    <source>
        <dbReference type="EMBL" id="KAL1886896.1"/>
    </source>
</evidence>
<dbReference type="Gene3D" id="1.10.10.200">
    <property type="match status" value="1"/>
</dbReference>
<reference evidence="4 5" key="1">
    <citation type="journal article" date="2024" name="IMA Fungus">
        <title>IMA Genome - F19 : A genome assembly and annotation guide to empower mycologists, including annotated draft genome sequences of Ceratocystis pirilliformis, Diaporthe australafricana, Fusarium ophioides, Paecilomyces lecythidis, and Sporothrix stenoceras.</title>
        <authorList>
            <person name="Aylward J."/>
            <person name="Wilson A.M."/>
            <person name="Visagie C.M."/>
            <person name="Spraker J."/>
            <person name="Barnes I."/>
            <person name="Buitendag C."/>
            <person name="Ceriani C."/>
            <person name="Del Mar Angel L."/>
            <person name="du Plessis D."/>
            <person name="Fuchs T."/>
            <person name="Gasser K."/>
            <person name="Kramer D."/>
            <person name="Li W."/>
            <person name="Munsamy K."/>
            <person name="Piso A."/>
            <person name="Price J.L."/>
            <person name="Sonnekus B."/>
            <person name="Thomas C."/>
            <person name="van der Nest A."/>
            <person name="van Dijk A."/>
            <person name="van Heerden A."/>
            <person name="van Vuuren N."/>
            <person name="Yilmaz N."/>
            <person name="Duong T.A."/>
            <person name="van der Merwe N.A."/>
            <person name="Wingfield M.J."/>
            <person name="Wingfield B.D."/>
        </authorList>
    </citation>
    <scope>NUCLEOTIDE SEQUENCE [LARGE SCALE GENOMIC DNA]</scope>
    <source>
        <strain evidence="4 5">CMW 18167</strain>
    </source>
</reference>
<dbReference type="InterPro" id="IPR026564">
    <property type="entry name" value="Transcrip_reg_TACO1-like_dom3"/>
</dbReference>
<dbReference type="PANTHER" id="PTHR12532:SF0">
    <property type="entry name" value="TRANSLATIONAL ACTIVATOR OF CYTOCHROME C OXIDASE 1"/>
    <property type="match status" value="1"/>
</dbReference>
<dbReference type="InterPro" id="IPR002876">
    <property type="entry name" value="Transcrip_reg_TACO1-like"/>
</dbReference>
<evidence type="ECO:0000259" key="2">
    <source>
        <dbReference type="Pfam" id="PF01709"/>
    </source>
</evidence>
<dbReference type="Proteomes" id="UP001583193">
    <property type="component" value="Unassembled WGS sequence"/>
</dbReference>
<feature type="domain" description="TACO1/YebC-like N-terminal" evidence="3">
    <location>
        <begin position="60"/>
        <end position="130"/>
    </location>
</feature>
<accession>A0ABR3YF30</accession>
<comment type="similarity">
    <text evidence="1">Belongs to the TACO1 family.</text>
</comment>
<dbReference type="InterPro" id="IPR049083">
    <property type="entry name" value="TACO1_YebC_N"/>
</dbReference>
<dbReference type="InterPro" id="IPR048300">
    <property type="entry name" value="TACO1_YebC-like_2nd/3rd_dom"/>
</dbReference>
<dbReference type="InterPro" id="IPR029072">
    <property type="entry name" value="YebC-like"/>
</dbReference>
<evidence type="ECO:0000259" key="3">
    <source>
        <dbReference type="Pfam" id="PF20772"/>
    </source>
</evidence>
<dbReference type="HAMAP" id="MF_00693">
    <property type="entry name" value="Transcrip_reg_TACO1"/>
    <property type="match status" value="1"/>
</dbReference>
<name>A0ABR3YF30_9EURO</name>
<dbReference type="EMBL" id="JAVDPF010000001">
    <property type="protein sequence ID" value="KAL1886896.1"/>
    <property type="molecule type" value="Genomic_DNA"/>
</dbReference>
<keyword evidence="5" id="KW-1185">Reference proteome</keyword>
<dbReference type="SUPFAM" id="SSF75625">
    <property type="entry name" value="YebC-like"/>
    <property type="match status" value="1"/>
</dbReference>
<dbReference type="Gene3D" id="3.30.70.980">
    <property type="match status" value="2"/>
</dbReference>
<dbReference type="PANTHER" id="PTHR12532">
    <property type="entry name" value="TRANSLATIONAL ACTIVATOR OF CYTOCHROME C OXIDASE 1"/>
    <property type="match status" value="1"/>
</dbReference>
<organism evidence="4 5">
    <name type="scientific">Paecilomyces lecythidis</name>
    <dbReference type="NCBI Taxonomy" id="3004212"/>
    <lineage>
        <taxon>Eukaryota</taxon>
        <taxon>Fungi</taxon>
        <taxon>Dikarya</taxon>
        <taxon>Ascomycota</taxon>
        <taxon>Pezizomycotina</taxon>
        <taxon>Eurotiomycetes</taxon>
        <taxon>Eurotiomycetidae</taxon>
        <taxon>Eurotiales</taxon>
        <taxon>Thermoascaceae</taxon>
        <taxon>Paecilomyces</taxon>
    </lineage>
</organism>
<feature type="domain" description="TACO1/YebC-like second and third" evidence="2">
    <location>
        <begin position="138"/>
        <end position="295"/>
    </location>
</feature>
<evidence type="ECO:0000256" key="1">
    <source>
        <dbReference type="ARBA" id="ARBA00008724"/>
    </source>
</evidence>
<comment type="caution">
    <text evidence="4">The sequence shown here is derived from an EMBL/GenBank/DDBJ whole genome shotgun (WGS) entry which is preliminary data.</text>
</comment>
<gene>
    <name evidence="4" type="ORF">Plec18167_000831</name>
</gene>
<sequence length="300" mass="33456">MKLRIDSAGFSRWEYVETVSRKMASKLGLRLFIRHRAGRPWVCDSCRGFSTSASLFSGHSRWSTIKHDKAKNDKAKSKERAVITKEIINASQMWGPDPKFNPRLNLAITNAKRAGLPKASIEASVARGQGISVSGEALESVTIEAMLPGAVAAVIECLTDQKARVLQDVRFIIKDAGGTVTPTTFLFEKKGRIIFEKKDDLNPDDYLDQAIEAGATDIETDDEGRLVMFTEPTETKNVGEAFMKATELKIEKLEIIWDPNKDTLVNVKDEKDVQQLEDLLGDIREEPSIHGIYLNTAQKF</sequence>
<protein>
    <submittedName>
        <fullName evidence="4">Uncharacterized protein</fullName>
    </submittedName>
</protein>
<dbReference type="InterPro" id="IPR017856">
    <property type="entry name" value="Integrase-like_N"/>
</dbReference>
<dbReference type="Pfam" id="PF20772">
    <property type="entry name" value="TACO1_YebC_N"/>
    <property type="match status" value="1"/>
</dbReference>
<proteinExistence type="inferred from homology"/>
<evidence type="ECO:0000313" key="5">
    <source>
        <dbReference type="Proteomes" id="UP001583193"/>
    </source>
</evidence>